<evidence type="ECO:0000313" key="2">
    <source>
        <dbReference type="EMBL" id="CAI6373342.1"/>
    </source>
</evidence>
<evidence type="ECO:0000256" key="1">
    <source>
        <dbReference type="SAM" id="MobiDB-lite"/>
    </source>
</evidence>
<dbReference type="EMBL" id="CARXXK010001093">
    <property type="protein sequence ID" value="CAI6373342.1"/>
    <property type="molecule type" value="Genomic_DNA"/>
</dbReference>
<feature type="region of interest" description="Disordered" evidence="1">
    <location>
        <begin position="1"/>
        <end position="29"/>
    </location>
</feature>
<protein>
    <submittedName>
        <fullName evidence="2">Uncharacterized protein</fullName>
    </submittedName>
</protein>
<reference evidence="2 3" key="1">
    <citation type="submission" date="2023-01" db="EMBL/GenBank/DDBJ databases">
        <authorList>
            <person name="Whitehead M."/>
        </authorList>
    </citation>
    <scope>NUCLEOTIDE SEQUENCE [LARGE SCALE GENOMIC DNA]</scope>
</reference>
<feature type="compositionally biased region" description="Low complexity" evidence="1">
    <location>
        <begin position="1"/>
        <end position="22"/>
    </location>
</feature>
<dbReference type="Proteomes" id="UP001160148">
    <property type="component" value="Unassembled WGS sequence"/>
</dbReference>
<sequence>MFSDKIPPSSSKSPNPSSSFKPKPQPPREYVQMRNDRFQENRQILRDGLTPTERVRSQQQFGTKQKLKEINPTNKP</sequence>
<evidence type="ECO:0000313" key="3">
    <source>
        <dbReference type="Proteomes" id="UP001160148"/>
    </source>
</evidence>
<proteinExistence type="predicted"/>
<name>A0AAV0Y024_9HEMI</name>
<comment type="caution">
    <text evidence="2">The sequence shown here is derived from an EMBL/GenBank/DDBJ whole genome shotgun (WGS) entry which is preliminary data.</text>
</comment>
<organism evidence="2 3">
    <name type="scientific">Macrosiphum euphorbiae</name>
    <name type="common">potato aphid</name>
    <dbReference type="NCBI Taxonomy" id="13131"/>
    <lineage>
        <taxon>Eukaryota</taxon>
        <taxon>Metazoa</taxon>
        <taxon>Ecdysozoa</taxon>
        <taxon>Arthropoda</taxon>
        <taxon>Hexapoda</taxon>
        <taxon>Insecta</taxon>
        <taxon>Pterygota</taxon>
        <taxon>Neoptera</taxon>
        <taxon>Paraneoptera</taxon>
        <taxon>Hemiptera</taxon>
        <taxon>Sternorrhyncha</taxon>
        <taxon>Aphidomorpha</taxon>
        <taxon>Aphidoidea</taxon>
        <taxon>Aphididae</taxon>
        <taxon>Macrosiphini</taxon>
        <taxon>Macrosiphum</taxon>
    </lineage>
</organism>
<dbReference type="AlphaFoldDB" id="A0AAV0Y024"/>
<keyword evidence="3" id="KW-1185">Reference proteome</keyword>
<feature type="region of interest" description="Disordered" evidence="1">
    <location>
        <begin position="44"/>
        <end position="76"/>
    </location>
</feature>
<gene>
    <name evidence="2" type="ORF">MEUPH1_LOCUS27107</name>
</gene>
<accession>A0AAV0Y024</accession>